<evidence type="ECO:0000256" key="1">
    <source>
        <dbReference type="SAM" id="MobiDB-lite"/>
    </source>
</evidence>
<evidence type="ECO:0000313" key="2">
    <source>
        <dbReference type="EMBL" id="RKF84369.1"/>
    </source>
</evidence>
<feature type="region of interest" description="Disordered" evidence="1">
    <location>
        <begin position="1"/>
        <end position="49"/>
    </location>
</feature>
<organism evidence="2 3">
    <name type="scientific">Golovinomyces cichoracearum</name>
    <dbReference type="NCBI Taxonomy" id="62708"/>
    <lineage>
        <taxon>Eukaryota</taxon>
        <taxon>Fungi</taxon>
        <taxon>Dikarya</taxon>
        <taxon>Ascomycota</taxon>
        <taxon>Pezizomycotina</taxon>
        <taxon>Leotiomycetes</taxon>
        <taxon>Erysiphales</taxon>
        <taxon>Erysiphaceae</taxon>
        <taxon>Golovinomyces</taxon>
    </lineage>
</organism>
<sequence length="49" mass="5434">MWAASHKTETDISTKDKAENGVNRKGFNASDNKDNVLPRPDDSNMELGK</sequence>
<accession>A0A420JC45</accession>
<dbReference type="EMBL" id="MCBS01010081">
    <property type="protein sequence ID" value="RKF84369.1"/>
    <property type="molecule type" value="Genomic_DNA"/>
</dbReference>
<dbReference type="AlphaFoldDB" id="A0A420JC45"/>
<reference evidence="2 3" key="1">
    <citation type="journal article" date="2018" name="BMC Genomics">
        <title>Comparative genome analyses reveal sequence features reflecting distinct modes of host-adaptation between dicot and monocot powdery mildew.</title>
        <authorList>
            <person name="Wu Y."/>
            <person name="Ma X."/>
            <person name="Pan Z."/>
            <person name="Kale S.D."/>
            <person name="Song Y."/>
            <person name="King H."/>
            <person name="Zhang Q."/>
            <person name="Presley C."/>
            <person name="Deng X."/>
            <person name="Wei C.I."/>
            <person name="Xiao S."/>
        </authorList>
    </citation>
    <scope>NUCLEOTIDE SEQUENCE [LARGE SCALE GENOMIC DNA]</scope>
    <source>
        <strain evidence="2">UMSG1</strain>
    </source>
</reference>
<name>A0A420JC45_9PEZI</name>
<comment type="caution">
    <text evidence="2">The sequence shown here is derived from an EMBL/GenBank/DDBJ whole genome shotgun (WGS) entry which is preliminary data.</text>
</comment>
<gene>
    <name evidence="2" type="ORF">GcM1_100002</name>
</gene>
<protein>
    <submittedName>
        <fullName evidence="2">Uncharacterized protein</fullName>
    </submittedName>
</protein>
<dbReference type="Proteomes" id="UP000285326">
    <property type="component" value="Unassembled WGS sequence"/>
</dbReference>
<feature type="compositionally biased region" description="Basic and acidic residues" evidence="1">
    <location>
        <begin position="1"/>
        <end position="19"/>
    </location>
</feature>
<feature type="compositionally biased region" description="Basic and acidic residues" evidence="1">
    <location>
        <begin position="31"/>
        <end position="49"/>
    </location>
</feature>
<proteinExistence type="predicted"/>
<evidence type="ECO:0000313" key="3">
    <source>
        <dbReference type="Proteomes" id="UP000285326"/>
    </source>
</evidence>